<comment type="caution">
    <text evidence="1">The sequence shown here is derived from an EMBL/GenBank/DDBJ whole genome shotgun (WGS) entry which is preliminary data.</text>
</comment>
<name>A0A0M0KGQ2_ALKHA</name>
<sequence length="145" mass="16182">MSFVIRKASEKDLLPIQRLLAKAGLQEGAMEDHLKDFLVVENENHQVIGTVGVECFGKEGLLRSLVIDAPNWTSYRSLEFLQVALAHAKEKGVETVYLCAKQASELFAILGFKQMDQDQLPESIKTSSHFRQTAAKEIAVFSCQL</sequence>
<protein>
    <recommendedName>
        <fullName evidence="2">Amino-acid N-acetyltransferase</fullName>
    </recommendedName>
</protein>
<organism evidence="1">
    <name type="scientific">Halalkalibacterium halodurans</name>
    <name type="common">Bacillus halodurans</name>
    <dbReference type="NCBI Taxonomy" id="86665"/>
    <lineage>
        <taxon>Bacteria</taxon>
        <taxon>Bacillati</taxon>
        <taxon>Bacillota</taxon>
        <taxon>Bacilli</taxon>
        <taxon>Bacillales</taxon>
        <taxon>Bacillaceae</taxon>
        <taxon>Halalkalibacterium (ex Joshi et al. 2022)</taxon>
    </lineage>
</organism>
<reference evidence="1" key="1">
    <citation type="submission" date="2015-08" db="EMBL/GenBank/DDBJ databases">
        <title>Complete DNA Sequence of Pseudomonas syringae pv. actinidiae, the Causal Agent of Kiwifruit Canker Disease.</title>
        <authorList>
            <person name="Rikkerink E.H.A."/>
            <person name="Fineran P.C."/>
        </authorList>
    </citation>
    <scope>NUCLEOTIDE SEQUENCE</scope>
    <source>
        <strain evidence="1">DSM 13666</strain>
    </source>
</reference>
<gene>
    <name evidence="1" type="ORF">AMD02_01120</name>
</gene>
<dbReference type="SMR" id="A0A0M0KGQ2"/>
<accession>A0A0M0KGQ2</accession>
<dbReference type="RefSeq" id="WP_010899897.1">
    <property type="nucleotide sequence ID" value="NZ_CP040441.1"/>
</dbReference>
<dbReference type="Gene3D" id="3.40.630.30">
    <property type="match status" value="1"/>
</dbReference>
<dbReference type="SUPFAM" id="SSF55729">
    <property type="entry name" value="Acyl-CoA N-acyltransferases (Nat)"/>
    <property type="match status" value="1"/>
</dbReference>
<accession>A0A4Y7X1W1</accession>
<evidence type="ECO:0008006" key="2">
    <source>
        <dbReference type="Google" id="ProtNLM"/>
    </source>
</evidence>
<dbReference type="EMBL" id="LILD01000001">
    <property type="protein sequence ID" value="KOO37598.1"/>
    <property type="molecule type" value="Genomic_DNA"/>
</dbReference>
<dbReference type="GeneID" id="87599318"/>
<proteinExistence type="predicted"/>
<dbReference type="OMA" id="WACELTE"/>
<dbReference type="InterPro" id="IPR016181">
    <property type="entry name" value="Acyl_CoA_acyltransferase"/>
</dbReference>
<dbReference type="AlphaFoldDB" id="A0A0M0KGQ2"/>
<evidence type="ECO:0000313" key="1">
    <source>
        <dbReference type="EMBL" id="KOO37598.1"/>
    </source>
</evidence>
<dbReference type="PATRIC" id="fig|136160.3.peg.413"/>